<gene>
    <name evidence="11" type="primary">pckA2</name>
    <name evidence="10" type="synonym">pckA</name>
    <name evidence="11" type="ORF">KTC_29870</name>
</gene>
<feature type="binding site" evidence="10">
    <location>
        <position position="320"/>
    </location>
    <ligand>
        <name>ATP</name>
        <dbReference type="ChEBI" id="CHEBI:30616"/>
    </ligand>
</feature>
<dbReference type="GO" id="GO:0016301">
    <property type="term" value="F:kinase activity"/>
    <property type="evidence" value="ECO:0007669"/>
    <property type="project" value="UniProtKB-KW"/>
</dbReference>
<keyword evidence="11" id="KW-0670">Pyruvate</keyword>
<evidence type="ECO:0000256" key="4">
    <source>
        <dbReference type="ARBA" id="ARBA00022432"/>
    </source>
</evidence>
<dbReference type="PROSITE" id="PS00532">
    <property type="entry name" value="PEPCK_ATP"/>
    <property type="match status" value="1"/>
</dbReference>
<dbReference type="PANTHER" id="PTHR30031">
    <property type="entry name" value="PHOSPHOENOLPYRUVATE CARBOXYKINASE ATP"/>
    <property type="match status" value="1"/>
</dbReference>
<comment type="catalytic activity">
    <reaction evidence="9 10">
        <text>oxaloacetate + ATP = phosphoenolpyruvate + ADP + CO2</text>
        <dbReference type="Rhea" id="RHEA:18617"/>
        <dbReference type="ChEBI" id="CHEBI:16452"/>
        <dbReference type="ChEBI" id="CHEBI:16526"/>
        <dbReference type="ChEBI" id="CHEBI:30616"/>
        <dbReference type="ChEBI" id="CHEBI:58702"/>
        <dbReference type="ChEBI" id="CHEBI:456216"/>
        <dbReference type="EC" id="4.1.1.49"/>
    </reaction>
</comment>
<dbReference type="InterPro" id="IPR008210">
    <property type="entry name" value="PEP_carboxykinase_N"/>
</dbReference>
<feature type="binding site" evidence="10">
    <location>
        <position position="193"/>
    </location>
    <ligand>
        <name>substrate</name>
    </ligand>
</feature>
<feature type="binding site" evidence="10">
    <location>
        <position position="283"/>
    </location>
    <ligand>
        <name>ATP</name>
        <dbReference type="ChEBI" id="CHEBI:30616"/>
    </ligand>
</feature>
<keyword evidence="10" id="KW-0963">Cytoplasm</keyword>
<dbReference type="AlphaFoldDB" id="A0A455SKI3"/>
<keyword evidence="8 10" id="KW-0456">Lyase</keyword>
<dbReference type="EMBL" id="AP019376">
    <property type="protein sequence ID" value="BBH88236.1"/>
    <property type="molecule type" value="Genomic_DNA"/>
</dbReference>
<dbReference type="CDD" id="cd00484">
    <property type="entry name" value="PEPCK_ATP"/>
    <property type="match status" value="1"/>
</dbReference>
<comment type="subcellular location">
    <subcellularLocation>
        <location evidence="10">Cytoplasm</location>
    </subcellularLocation>
</comment>
<dbReference type="GO" id="GO:0004612">
    <property type="term" value="F:phosphoenolpyruvate carboxykinase (ATP) activity"/>
    <property type="evidence" value="ECO:0007669"/>
    <property type="project" value="UniProtKB-UniRule"/>
</dbReference>
<dbReference type="NCBIfam" id="NF006821">
    <property type="entry name" value="PRK09344.1-3"/>
    <property type="match status" value="1"/>
</dbReference>
<dbReference type="GO" id="GO:0046872">
    <property type="term" value="F:metal ion binding"/>
    <property type="evidence" value="ECO:0007669"/>
    <property type="project" value="UniProtKB-KW"/>
</dbReference>
<evidence type="ECO:0000313" key="11">
    <source>
        <dbReference type="EMBL" id="BBH88236.1"/>
    </source>
</evidence>
<evidence type="ECO:0000256" key="7">
    <source>
        <dbReference type="ARBA" id="ARBA00022840"/>
    </source>
</evidence>
<comment type="function">
    <text evidence="10">Involved in the gluconeogenesis. Catalyzes the conversion of oxaloacetate (OAA) to phosphoenolpyruvate (PEP) through direct phosphoryl transfer between the nucleoside triphosphate and OAA.</text>
</comment>
<name>A0A455SKI3_9CHLR</name>
<dbReference type="PANTHER" id="PTHR30031:SF0">
    <property type="entry name" value="PHOSPHOENOLPYRUVATE CARBOXYKINASE (ATP)"/>
    <property type="match status" value="1"/>
</dbReference>
<protein>
    <recommendedName>
        <fullName evidence="3 10">Phosphoenolpyruvate carboxykinase (ATP)</fullName>
        <shortName evidence="10">PCK</shortName>
        <shortName evidence="10">PEP carboxykinase</shortName>
        <shortName evidence="10">PEPCK</shortName>
        <ecNumber evidence="3 10">4.1.1.49</ecNumber>
    </recommendedName>
</protein>
<dbReference type="SUPFAM" id="SSF53795">
    <property type="entry name" value="PEP carboxykinase-like"/>
    <property type="match status" value="1"/>
</dbReference>
<dbReference type="UniPathway" id="UPA00138"/>
<evidence type="ECO:0000256" key="8">
    <source>
        <dbReference type="ARBA" id="ARBA00023239"/>
    </source>
</evidence>
<evidence type="ECO:0000256" key="5">
    <source>
        <dbReference type="ARBA" id="ARBA00022741"/>
    </source>
</evidence>
<dbReference type="GO" id="GO:0006094">
    <property type="term" value="P:gluconeogenesis"/>
    <property type="evidence" value="ECO:0007669"/>
    <property type="project" value="UniProtKB-UniRule"/>
</dbReference>
<evidence type="ECO:0000256" key="10">
    <source>
        <dbReference type="HAMAP-Rule" id="MF_00453"/>
    </source>
</evidence>
<feature type="binding site" evidence="10">
    <location>
        <begin position="439"/>
        <end position="440"/>
    </location>
    <ligand>
        <name>ATP</name>
        <dbReference type="ChEBI" id="CHEBI:30616"/>
    </ligand>
</feature>
<feature type="binding site" evidence="10">
    <location>
        <position position="58"/>
    </location>
    <ligand>
        <name>substrate</name>
    </ligand>
</feature>
<comment type="similarity">
    <text evidence="2 10">Belongs to the phosphoenolpyruvate carboxykinase (ATP) family.</text>
</comment>
<dbReference type="Gene3D" id="2.170.8.10">
    <property type="entry name" value="Phosphoenolpyruvate Carboxykinase, domain 2"/>
    <property type="match status" value="1"/>
</dbReference>
<dbReference type="Gene3D" id="3.90.228.20">
    <property type="match status" value="1"/>
</dbReference>
<feature type="binding site" evidence="10">
    <location>
        <position position="218"/>
    </location>
    <ligand>
        <name>Mn(2+)</name>
        <dbReference type="ChEBI" id="CHEBI:29035"/>
    </ligand>
</feature>
<dbReference type="GO" id="GO:0005829">
    <property type="term" value="C:cytosol"/>
    <property type="evidence" value="ECO:0007669"/>
    <property type="project" value="TreeGrafter"/>
</dbReference>
<dbReference type="InterPro" id="IPR001272">
    <property type="entry name" value="PEP_carboxykinase_ATP"/>
</dbReference>
<dbReference type="Pfam" id="PF01293">
    <property type="entry name" value="PEPCK_ATP"/>
    <property type="match status" value="1"/>
</dbReference>
<dbReference type="NCBIfam" id="NF006820">
    <property type="entry name" value="PRK09344.1-2"/>
    <property type="match status" value="1"/>
</dbReference>
<keyword evidence="6 10" id="KW-0210">Decarboxylase</keyword>
<comment type="caution">
    <text evidence="10">Lacks conserved residue(s) required for the propagation of feature annotation.</text>
</comment>
<dbReference type="InterPro" id="IPR013035">
    <property type="entry name" value="PEP_carboxykinase_C"/>
</dbReference>
<keyword evidence="10" id="KW-0464">Manganese</keyword>
<keyword evidence="10" id="KW-0479">Metal-binding</keyword>
<accession>A0A455SKI3</accession>
<evidence type="ECO:0000256" key="9">
    <source>
        <dbReference type="ARBA" id="ARBA00047371"/>
    </source>
</evidence>
<feature type="binding site" evidence="10">
    <location>
        <position position="199"/>
    </location>
    <ligand>
        <name>ATP</name>
        <dbReference type="ChEBI" id="CHEBI:30616"/>
    </ligand>
</feature>
<feature type="binding site" evidence="10">
    <location>
        <position position="255"/>
    </location>
    <ligand>
        <name>Mn(2+)</name>
        <dbReference type="ChEBI" id="CHEBI:29035"/>
    </ligand>
</feature>
<reference evidence="11" key="1">
    <citation type="submission" date="2018-12" db="EMBL/GenBank/DDBJ databases">
        <title>Novel natural products biosynthetic potential of the class Ktedonobacteria.</title>
        <authorList>
            <person name="Zheng Y."/>
            <person name="Saitou A."/>
            <person name="Wang C.M."/>
            <person name="Toyoda A."/>
            <person name="Minakuchi Y."/>
            <person name="Sekiguchi Y."/>
            <person name="Ueda K."/>
            <person name="Takano H."/>
            <person name="Sakai Y."/>
            <person name="Yokota A."/>
            <person name="Yabe S."/>
        </authorList>
    </citation>
    <scope>NUCLEOTIDE SEQUENCE</scope>
    <source>
        <strain evidence="11">COM3</strain>
    </source>
</reference>
<feature type="binding site" evidence="10">
    <location>
        <position position="320"/>
    </location>
    <ligand>
        <name>substrate</name>
    </ligand>
</feature>
<feature type="binding site" evidence="10">
    <location>
        <position position="199"/>
    </location>
    <ligand>
        <name>Mn(2+)</name>
        <dbReference type="ChEBI" id="CHEBI:29035"/>
    </ligand>
</feature>
<dbReference type="NCBIfam" id="TIGR00224">
    <property type="entry name" value="pckA"/>
    <property type="match status" value="1"/>
</dbReference>
<dbReference type="PIRSF" id="PIRSF006294">
    <property type="entry name" value="PEP_crbxkin"/>
    <property type="match status" value="1"/>
</dbReference>
<keyword evidence="5 10" id="KW-0547">Nucleotide-binding</keyword>
<keyword evidence="11" id="KW-0418">Kinase</keyword>
<organism evidence="11">
    <name type="scientific">Thermosporothrix sp. COM3</name>
    <dbReference type="NCBI Taxonomy" id="2490863"/>
    <lineage>
        <taxon>Bacteria</taxon>
        <taxon>Bacillati</taxon>
        <taxon>Chloroflexota</taxon>
        <taxon>Ktedonobacteria</taxon>
        <taxon>Ktedonobacterales</taxon>
        <taxon>Thermosporotrichaceae</taxon>
        <taxon>Thermosporothrix</taxon>
    </lineage>
</organism>
<evidence type="ECO:0000256" key="1">
    <source>
        <dbReference type="ARBA" id="ARBA00004742"/>
    </source>
</evidence>
<dbReference type="FunFam" id="2.170.8.10:FF:000001">
    <property type="entry name" value="Phosphoenolpyruvate carboxykinase (ATP)"/>
    <property type="match status" value="1"/>
</dbReference>
<proteinExistence type="inferred from homology"/>
<keyword evidence="11" id="KW-0808">Transferase</keyword>
<evidence type="ECO:0000256" key="2">
    <source>
        <dbReference type="ARBA" id="ARBA00006052"/>
    </source>
</evidence>
<evidence type="ECO:0000256" key="3">
    <source>
        <dbReference type="ARBA" id="ARBA00012363"/>
    </source>
</evidence>
<feature type="binding site" evidence="10">
    <location>
        <position position="445"/>
    </location>
    <ligand>
        <name>ATP</name>
        <dbReference type="ChEBI" id="CHEBI:30616"/>
    </ligand>
</feature>
<feature type="binding site" evidence="10">
    <location>
        <position position="218"/>
    </location>
    <ligand>
        <name>ATP</name>
        <dbReference type="ChEBI" id="CHEBI:30616"/>
    </ligand>
</feature>
<keyword evidence="7 10" id="KW-0067">ATP-binding</keyword>
<dbReference type="SUPFAM" id="SSF68923">
    <property type="entry name" value="PEP carboxykinase N-terminal domain"/>
    <property type="match status" value="1"/>
</dbReference>
<dbReference type="InterPro" id="IPR015994">
    <property type="entry name" value="PEPCK_ATP_CS"/>
</dbReference>
<evidence type="ECO:0000256" key="6">
    <source>
        <dbReference type="ARBA" id="ARBA00022793"/>
    </source>
</evidence>
<sequence length="527" mass="58489">MTMMMSRKALEDYGLVNLGTIHWNLPPAELVEHALERKEGLLAANGALRATTGAHTGRSPKDKYIVSSEQTASKIWWGENNHPMSPETFAIVRRSLADYLQGRDVYVLDAAAGADPRYRMPIQVITELAWHNLFARNLFLRATEADRLSERPGFTVLCVPHFRLNPRSHGTRSETAIIIDFEERLVLIAGTEYAGEMKKSIFTVLNFILPAEGVLPMHCSANVGAAGDVALFFGLSGTGKTSLSADPERRLIGDDEHGWGDNGIFNFEGGCYAKCINLSREFEPQIWNAVRFGAVYENVVLHEKTREPDYSDASITENTRVAYPVDYIDNVVESGMAGQPKAVIFLSADSFGVLPPISRLTTEQAMYYFLSGYTSKLAGTERGVTSPQATFSSCFGAAFLPLRPGEYANLLRERIEKYNVRCYLINTGWTGGPYGIGKRININYTRAMVKAAISGAIDEAETMVDPIFGLRIPTSCPDVPSEILNPRNTWIDRDGYDMQATHLAELFKENFKQFTLPSEEVRNAGPR</sequence>
<comment type="cofactor">
    <cofactor evidence="10">
        <name>Mn(2+)</name>
        <dbReference type="ChEBI" id="CHEBI:29035"/>
    </cofactor>
    <text evidence="10">Binds 1 Mn(2+) ion per subunit.</text>
</comment>
<dbReference type="GO" id="GO:0005524">
    <property type="term" value="F:ATP binding"/>
    <property type="evidence" value="ECO:0007669"/>
    <property type="project" value="UniProtKB-UniRule"/>
</dbReference>
<dbReference type="EC" id="4.1.1.49" evidence="3 10"/>
<dbReference type="HAMAP" id="MF_00453">
    <property type="entry name" value="PEPCK_ATP"/>
    <property type="match status" value="1"/>
</dbReference>
<comment type="pathway">
    <text evidence="1 10">Carbohydrate biosynthesis; gluconeogenesis.</text>
</comment>
<keyword evidence="4 10" id="KW-0312">Gluconeogenesis</keyword>
<dbReference type="Gene3D" id="3.40.449.10">
    <property type="entry name" value="Phosphoenolpyruvate Carboxykinase, domain 1"/>
    <property type="match status" value="1"/>
</dbReference>
<feature type="binding site" evidence="10">
    <location>
        <position position="199"/>
    </location>
    <ligand>
        <name>substrate</name>
    </ligand>
</feature>